<dbReference type="AlphaFoldDB" id="A0A1I0MYR1"/>
<evidence type="ECO:0000256" key="4">
    <source>
        <dbReference type="ARBA" id="ARBA00022679"/>
    </source>
</evidence>
<evidence type="ECO:0000256" key="9">
    <source>
        <dbReference type="ARBA" id="ARBA00023136"/>
    </source>
</evidence>
<feature type="domain" description="Glycosyl transferase family 51" evidence="12">
    <location>
        <begin position="91"/>
        <end position="250"/>
    </location>
</feature>
<evidence type="ECO:0000256" key="7">
    <source>
        <dbReference type="ARBA" id="ARBA00022984"/>
    </source>
</evidence>
<keyword evidence="14" id="KW-1185">Reference proteome</keyword>
<keyword evidence="9 11" id="KW-0472">Membrane</keyword>
<evidence type="ECO:0000259" key="12">
    <source>
        <dbReference type="Pfam" id="PF00912"/>
    </source>
</evidence>
<evidence type="ECO:0000256" key="8">
    <source>
        <dbReference type="ARBA" id="ARBA00022989"/>
    </source>
</evidence>
<keyword evidence="5 11" id="KW-0812">Transmembrane</keyword>
<dbReference type="NCBIfam" id="TIGR02070">
    <property type="entry name" value="mono_pep_trsgly"/>
    <property type="match status" value="1"/>
</dbReference>
<dbReference type="PANTHER" id="PTHR30400">
    <property type="entry name" value="MONOFUNCTIONAL BIOSYNTHETIC PEPTIDOGLYCAN TRANSGLYCOSYLASE"/>
    <property type="match status" value="1"/>
</dbReference>
<name>A0A1I0MYR1_9RHOB</name>
<organism evidence="13 14">
    <name type="scientific">Aliiroseovarius sediminilitoris</name>
    <dbReference type="NCBI Taxonomy" id="1173584"/>
    <lineage>
        <taxon>Bacteria</taxon>
        <taxon>Pseudomonadati</taxon>
        <taxon>Pseudomonadota</taxon>
        <taxon>Alphaproteobacteria</taxon>
        <taxon>Rhodobacterales</taxon>
        <taxon>Paracoccaceae</taxon>
        <taxon>Aliiroseovarius</taxon>
    </lineage>
</organism>
<keyword evidence="10 11" id="KW-0961">Cell wall biogenesis/degradation</keyword>
<dbReference type="HAMAP" id="MF_00766">
    <property type="entry name" value="PGT_MtgA"/>
    <property type="match status" value="1"/>
</dbReference>
<evidence type="ECO:0000256" key="1">
    <source>
        <dbReference type="ARBA" id="ARBA00022475"/>
    </source>
</evidence>
<dbReference type="GO" id="GO:0071555">
    <property type="term" value="P:cell wall organization"/>
    <property type="evidence" value="ECO:0007669"/>
    <property type="project" value="UniProtKB-KW"/>
</dbReference>
<evidence type="ECO:0000313" key="13">
    <source>
        <dbReference type="EMBL" id="SEV93658.1"/>
    </source>
</evidence>
<dbReference type="Gene3D" id="1.10.3810.10">
    <property type="entry name" value="Biosynthetic peptidoglycan transglycosylase-like"/>
    <property type="match status" value="1"/>
</dbReference>
<reference evidence="13 14" key="1">
    <citation type="submission" date="2016-10" db="EMBL/GenBank/DDBJ databases">
        <authorList>
            <person name="de Groot N.N."/>
        </authorList>
    </citation>
    <scope>NUCLEOTIDE SEQUENCE [LARGE SCALE GENOMIC DNA]</scope>
    <source>
        <strain evidence="13 14">DSM 29439</strain>
    </source>
</reference>
<comment type="pathway">
    <text evidence="11">Cell wall biogenesis; peptidoglycan biosynthesis.</text>
</comment>
<comment type="similarity">
    <text evidence="11">Belongs to the glycosyltransferase 51 family.</text>
</comment>
<feature type="transmembrane region" description="Helical" evidence="11">
    <location>
        <begin position="56"/>
        <end position="74"/>
    </location>
</feature>
<dbReference type="STRING" id="1173584.SAMN05444851_0425"/>
<keyword evidence="4 11" id="KW-0808">Transferase</keyword>
<dbReference type="UniPathway" id="UPA00219"/>
<evidence type="ECO:0000256" key="2">
    <source>
        <dbReference type="ARBA" id="ARBA00022519"/>
    </source>
</evidence>
<proteinExistence type="inferred from homology"/>
<comment type="subcellular location">
    <subcellularLocation>
        <location evidence="11">Cell inner membrane</location>
        <topology evidence="11">Single-pass membrane protein</topology>
    </subcellularLocation>
</comment>
<dbReference type="GO" id="GO:0008955">
    <property type="term" value="F:peptidoglycan glycosyltransferase activity"/>
    <property type="evidence" value="ECO:0007669"/>
    <property type="project" value="UniProtKB-UniRule"/>
</dbReference>
<keyword evidence="8 11" id="KW-1133">Transmembrane helix</keyword>
<dbReference type="Proteomes" id="UP000199650">
    <property type="component" value="Unassembled WGS sequence"/>
</dbReference>
<accession>A0A1I0MYR1</accession>
<keyword evidence="7 11" id="KW-0573">Peptidoglycan synthesis</keyword>
<keyword evidence="6 11" id="KW-0133">Cell shape</keyword>
<protein>
    <recommendedName>
        <fullName evidence="11">Biosynthetic peptidoglycan transglycosylase</fullName>
        <ecNumber evidence="11">2.4.99.28</ecNumber>
    </recommendedName>
    <alternativeName>
        <fullName evidence="11">Glycan polymerase</fullName>
    </alternativeName>
    <alternativeName>
        <fullName evidence="11">Peptidoglycan glycosyltransferase MtgA</fullName>
        <shortName evidence="11">PGT</shortName>
    </alternativeName>
</protein>
<evidence type="ECO:0000256" key="3">
    <source>
        <dbReference type="ARBA" id="ARBA00022676"/>
    </source>
</evidence>
<dbReference type="GO" id="GO:0016763">
    <property type="term" value="F:pentosyltransferase activity"/>
    <property type="evidence" value="ECO:0007669"/>
    <property type="project" value="InterPro"/>
</dbReference>
<dbReference type="GO" id="GO:0009252">
    <property type="term" value="P:peptidoglycan biosynthetic process"/>
    <property type="evidence" value="ECO:0007669"/>
    <property type="project" value="UniProtKB-UniRule"/>
</dbReference>
<evidence type="ECO:0000313" key="14">
    <source>
        <dbReference type="Proteomes" id="UP000199650"/>
    </source>
</evidence>
<dbReference type="InterPro" id="IPR011812">
    <property type="entry name" value="Pep_trsgly"/>
</dbReference>
<evidence type="ECO:0000256" key="11">
    <source>
        <dbReference type="HAMAP-Rule" id="MF_00766"/>
    </source>
</evidence>
<dbReference type="GO" id="GO:0005886">
    <property type="term" value="C:plasma membrane"/>
    <property type="evidence" value="ECO:0007669"/>
    <property type="project" value="UniProtKB-SubCell"/>
</dbReference>
<dbReference type="EMBL" id="FOJB01000001">
    <property type="protein sequence ID" value="SEV93658.1"/>
    <property type="molecule type" value="Genomic_DNA"/>
</dbReference>
<dbReference type="EC" id="2.4.99.28" evidence="11"/>
<dbReference type="GO" id="GO:0009274">
    <property type="term" value="C:peptidoglycan-based cell wall"/>
    <property type="evidence" value="ECO:0007669"/>
    <property type="project" value="InterPro"/>
</dbReference>
<evidence type="ECO:0000256" key="10">
    <source>
        <dbReference type="ARBA" id="ARBA00023316"/>
    </source>
</evidence>
<dbReference type="InterPro" id="IPR036950">
    <property type="entry name" value="PBP_transglycosylase"/>
</dbReference>
<dbReference type="InterPro" id="IPR001264">
    <property type="entry name" value="Glyco_trans_51"/>
</dbReference>
<evidence type="ECO:0000256" key="6">
    <source>
        <dbReference type="ARBA" id="ARBA00022960"/>
    </source>
</evidence>
<keyword evidence="2 11" id="KW-0997">Cell inner membrane</keyword>
<dbReference type="InterPro" id="IPR023346">
    <property type="entry name" value="Lysozyme-like_dom_sf"/>
</dbReference>
<comment type="function">
    <text evidence="11">Peptidoglycan polymerase that catalyzes glycan chain elongation from lipid-linked precursors.</text>
</comment>
<evidence type="ECO:0000256" key="5">
    <source>
        <dbReference type="ARBA" id="ARBA00022692"/>
    </source>
</evidence>
<dbReference type="SUPFAM" id="SSF53955">
    <property type="entry name" value="Lysozyme-like"/>
    <property type="match status" value="1"/>
</dbReference>
<keyword evidence="3 11" id="KW-0328">Glycosyltransferase</keyword>
<dbReference type="Pfam" id="PF00912">
    <property type="entry name" value="Transgly"/>
    <property type="match status" value="1"/>
</dbReference>
<comment type="catalytic activity">
    <reaction evidence="11">
        <text>[GlcNAc-(1-&gt;4)-Mur2Ac(oyl-L-Ala-gamma-D-Glu-L-Lys-D-Ala-D-Ala)](n)-di-trans,octa-cis-undecaprenyl diphosphate + beta-D-GlcNAc-(1-&gt;4)-Mur2Ac(oyl-L-Ala-gamma-D-Glu-L-Lys-D-Ala-D-Ala)-di-trans,octa-cis-undecaprenyl diphosphate = [GlcNAc-(1-&gt;4)-Mur2Ac(oyl-L-Ala-gamma-D-Glu-L-Lys-D-Ala-D-Ala)](n+1)-di-trans,octa-cis-undecaprenyl diphosphate + di-trans,octa-cis-undecaprenyl diphosphate + H(+)</text>
        <dbReference type="Rhea" id="RHEA:23708"/>
        <dbReference type="Rhea" id="RHEA-COMP:9602"/>
        <dbReference type="Rhea" id="RHEA-COMP:9603"/>
        <dbReference type="ChEBI" id="CHEBI:15378"/>
        <dbReference type="ChEBI" id="CHEBI:58405"/>
        <dbReference type="ChEBI" id="CHEBI:60033"/>
        <dbReference type="ChEBI" id="CHEBI:78435"/>
        <dbReference type="EC" id="2.4.99.28"/>
    </reaction>
</comment>
<sequence>MSPPPIAYLDRVVASWSERYVARAARKKPTGKKKAPKKKRIKLHPIEWIRLWIKRVFLAFICFFAAGIVGYAFINPPTTPHIVSEKMRLGWADRQWVDLDEVAPVMARSVVAAEDANFCGHWGFDMRAIRAAIDDGGSRGASTLTQQVVKNVYLWHGRSWPRKALEAAITPFVELVWTKRRIIEVYLNVAEFDEGVFGVEAAARHYFGVGPEKLTAVQAARLAALLPNPKERSASRPSAFVRKRAQSIVDGAATIRADGRSSCFED</sequence>
<gene>
    <name evidence="11" type="primary">mtgA</name>
    <name evidence="13" type="ORF">SAMN05444851_0425</name>
</gene>
<dbReference type="GO" id="GO:0008360">
    <property type="term" value="P:regulation of cell shape"/>
    <property type="evidence" value="ECO:0007669"/>
    <property type="project" value="UniProtKB-KW"/>
</dbReference>
<keyword evidence="1 11" id="KW-1003">Cell membrane</keyword>
<dbReference type="PANTHER" id="PTHR30400:SF0">
    <property type="entry name" value="BIOSYNTHETIC PEPTIDOGLYCAN TRANSGLYCOSYLASE"/>
    <property type="match status" value="1"/>
</dbReference>